<dbReference type="Proteomes" id="UP001254832">
    <property type="component" value="Unassembled WGS sequence"/>
</dbReference>
<evidence type="ECO:0000313" key="1">
    <source>
        <dbReference type="EMBL" id="MDR6724394.1"/>
    </source>
</evidence>
<name>A0AAP5H5F2_PAEAM</name>
<reference evidence="1" key="1">
    <citation type="submission" date="2023-07" db="EMBL/GenBank/DDBJ databases">
        <title>Sorghum-associated microbial communities from plants grown in Nebraska, USA.</title>
        <authorList>
            <person name="Schachtman D."/>
        </authorList>
    </citation>
    <scope>NUCLEOTIDE SEQUENCE</scope>
    <source>
        <strain evidence="1">BE80</strain>
    </source>
</reference>
<dbReference type="EMBL" id="JAVDTR010000007">
    <property type="protein sequence ID" value="MDR6724394.1"/>
    <property type="molecule type" value="Genomic_DNA"/>
</dbReference>
<gene>
    <name evidence="1" type="ORF">J2W91_002862</name>
</gene>
<comment type="caution">
    <text evidence="1">The sequence shown here is derived from an EMBL/GenBank/DDBJ whole genome shotgun (WGS) entry which is preliminary data.</text>
</comment>
<sequence>MVQALALLEQGEDILLFPNPTYDPSFLQHRFLILSHVRIDIGKYEKRSFRVHNGLLIQQNHPAFEYFVTKEYSTYPWWIFVSKSSPIILDELITDFSQLCRPLIILNGITGSVLWER</sequence>
<dbReference type="RefSeq" id="WP_056691215.1">
    <property type="nucleotide sequence ID" value="NZ_JAVDTR010000007.1"/>
</dbReference>
<dbReference type="AlphaFoldDB" id="A0AAP5H5F2"/>
<protein>
    <submittedName>
        <fullName evidence="1">Uncharacterized protein</fullName>
    </submittedName>
</protein>
<proteinExistence type="predicted"/>
<evidence type="ECO:0000313" key="2">
    <source>
        <dbReference type="Proteomes" id="UP001254832"/>
    </source>
</evidence>
<organism evidence="1 2">
    <name type="scientific">Paenibacillus amylolyticus</name>
    <dbReference type="NCBI Taxonomy" id="1451"/>
    <lineage>
        <taxon>Bacteria</taxon>
        <taxon>Bacillati</taxon>
        <taxon>Bacillota</taxon>
        <taxon>Bacilli</taxon>
        <taxon>Bacillales</taxon>
        <taxon>Paenibacillaceae</taxon>
        <taxon>Paenibacillus</taxon>
    </lineage>
</organism>
<accession>A0AAP5H5F2</accession>